<sequence>MSSLGGGGGSMKPFGILPGDATPFNQAIRDATKERRFETNINKTIPAGWLYLDIKNYGLNNVLVNSDSMSPGGEWNGEDKIDELLRRQELGPAVNIVTNGEQVLIHVTYPIASAVNVNTI</sequence>
<evidence type="ECO:0000313" key="2">
    <source>
        <dbReference type="Proteomes" id="UP000808349"/>
    </source>
</evidence>
<proteinExistence type="predicted"/>
<organism evidence="1 2">
    <name type="scientific">Candidatus Defluviibacterium haderslevense</name>
    <dbReference type="NCBI Taxonomy" id="2981993"/>
    <lineage>
        <taxon>Bacteria</taxon>
        <taxon>Pseudomonadati</taxon>
        <taxon>Bacteroidota</taxon>
        <taxon>Saprospiria</taxon>
        <taxon>Saprospirales</taxon>
        <taxon>Saprospiraceae</taxon>
        <taxon>Candidatus Defluviibacterium</taxon>
    </lineage>
</organism>
<protein>
    <submittedName>
        <fullName evidence="1">Uncharacterized protein</fullName>
    </submittedName>
</protein>
<name>A0A9D7SBA4_9BACT</name>
<reference evidence="1 2" key="1">
    <citation type="submission" date="2020-10" db="EMBL/GenBank/DDBJ databases">
        <title>Connecting structure to function with the recovery of over 1000 high-quality activated sludge metagenome-assembled genomes encoding full-length rRNA genes using long-read sequencing.</title>
        <authorList>
            <person name="Singleton C.M."/>
            <person name="Petriglieri F."/>
            <person name="Kristensen J.M."/>
            <person name="Kirkegaard R.H."/>
            <person name="Michaelsen T.Y."/>
            <person name="Andersen M.H."/>
            <person name="Karst S.M."/>
            <person name="Dueholm M.S."/>
            <person name="Nielsen P.H."/>
            <person name="Albertsen M."/>
        </authorList>
    </citation>
    <scope>NUCLEOTIDE SEQUENCE [LARGE SCALE GENOMIC DNA]</scope>
    <source>
        <strain evidence="1">Ribe_18-Q3-R11-54_BAT3C.373</strain>
    </source>
</reference>
<dbReference type="EMBL" id="JADKFW010000009">
    <property type="protein sequence ID" value="MBK9718281.1"/>
    <property type="molecule type" value="Genomic_DNA"/>
</dbReference>
<comment type="caution">
    <text evidence="1">The sequence shown here is derived from an EMBL/GenBank/DDBJ whole genome shotgun (WGS) entry which is preliminary data.</text>
</comment>
<dbReference type="AlphaFoldDB" id="A0A9D7SBA4"/>
<gene>
    <name evidence="1" type="ORF">IPO85_12375</name>
</gene>
<accession>A0A9D7SBA4</accession>
<evidence type="ECO:0000313" key="1">
    <source>
        <dbReference type="EMBL" id="MBK9718281.1"/>
    </source>
</evidence>
<dbReference type="Proteomes" id="UP000808349">
    <property type="component" value="Unassembled WGS sequence"/>
</dbReference>